<evidence type="ECO:0000256" key="3">
    <source>
        <dbReference type="ARBA" id="ARBA00022475"/>
    </source>
</evidence>
<dbReference type="PROSITE" id="PS51257">
    <property type="entry name" value="PROKAR_LIPOPROTEIN"/>
    <property type="match status" value="1"/>
</dbReference>
<keyword evidence="3" id="KW-1003">Cell membrane</keyword>
<feature type="transmembrane region" description="Helical" evidence="7">
    <location>
        <begin position="234"/>
        <end position="255"/>
    </location>
</feature>
<dbReference type="PANTHER" id="PTHR42865">
    <property type="entry name" value="PROTON/GLUTAMATE-ASPARTATE SYMPORTER"/>
    <property type="match status" value="1"/>
</dbReference>
<dbReference type="GO" id="GO:0005886">
    <property type="term" value="C:plasma membrane"/>
    <property type="evidence" value="ECO:0007669"/>
    <property type="project" value="UniProtKB-SubCell"/>
</dbReference>
<evidence type="ECO:0000256" key="5">
    <source>
        <dbReference type="ARBA" id="ARBA00022989"/>
    </source>
</evidence>
<dbReference type="PANTHER" id="PTHR42865:SF7">
    <property type="entry name" value="PROTON_GLUTAMATE-ASPARTATE SYMPORTER"/>
    <property type="match status" value="1"/>
</dbReference>
<comment type="subcellular location">
    <subcellularLocation>
        <location evidence="1">Cell membrane</location>
        <topology evidence="1">Multi-pass membrane protein</topology>
    </subcellularLocation>
</comment>
<dbReference type="PRINTS" id="PR00173">
    <property type="entry name" value="EDTRNSPORT"/>
</dbReference>
<proteinExistence type="predicted"/>
<evidence type="ECO:0000313" key="8">
    <source>
        <dbReference type="EMBL" id="MTW03746.1"/>
    </source>
</evidence>
<dbReference type="EMBL" id="WNLA01000011">
    <property type="protein sequence ID" value="MTW03746.1"/>
    <property type="molecule type" value="Genomic_DNA"/>
</dbReference>
<keyword evidence="2" id="KW-0813">Transport</keyword>
<sequence>MRRYQRWAFHPSTVLGCVLVGGFLGWAAPNVARPWDIIGVVYVDLLKMTVLPFMVSAVIFSLQNLYRDGGAARVFKRVVMIFAGFSLLTAILSTGASLLFRPGGNLAPETRAALGQIVSADGERSNTAMAMYTPDAPLHTSSLKDVIQSLIPQNIFASLANGETLKALVFAMLFGLAAGQVPSRISTGLQQALETIYHACQTLTRWVNLPVPLVLVCMTASQVAVTGLGPLRAMAGFVATFLIICLLLLALAVALISKRAGAPFPDVVAAMREPFALGIATNNSATCMPAMIESMVGPLQFARARVELLVPLSIALLRVGAIAYFVCGTLFIAALYGRALSAADLGVLALVAVLSGFASSGMAGIVTVSLIGTTCHYLALPFEAAFVLLAAVDPICAMGRTAVTVLGSCAAVAAICNPPVKL</sequence>
<dbReference type="Proteomes" id="UP000484015">
    <property type="component" value="Unassembled WGS sequence"/>
</dbReference>
<keyword evidence="4 7" id="KW-0812">Transmembrane</keyword>
<dbReference type="AlphaFoldDB" id="A0A6L6Q2P4"/>
<feature type="transmembrane region" description="Helical" evidence="7">
    <location>
        <begin position="7"/>
        <end position="28"/>
    </location>
</feature>
<feature type="transmembrane region" description="Helical" evidence="7">
    <location>
        <begin position="48"/>
        <end position="66"/>
    </location>
</feature>
<evidence type="ECO:0000256" key="7">
    <source>
        <dbReference type="SAM" id="Phobius"/>
    </source>
</evidence>
<dbReference type="SUPFAM" id="SSF118215">
    <property type="entry name" value="Proton glutamate symport protein"/>
    <property type="match status" value="1"/>
</dbReference>
<feature type="transmembrane region" description="Helical" evidence="7">
    <location>
        <begin position="206"/>
        <end position="228"/>
    </location>
</feature>
<keyword evidence="9" id="KW-1185">Reference proteome</keyword>
<evidence type="ECO:0000256" key="2">
    <source>
        <dbReference type="ARBA" id="ARBA00022448"/>
    </source>
</evidence>
<name>A0A6L6Q2P4_9BURK</name>
<evidence type="ECO:0000256" key="6">
    <source>
        <dbReference type="ARBA" id="ARBA00023136"/>
    </source>
</evidence>
<evidence type="ECO:0000313" key="9">
    <source>
        <dbReference type="Proteomes" id="UP000484015"/>
    </source>
</evidence>
<gene>
    <name evidence="8" type="ORF">GM668_16815</name>
</gene>
<evidence type="ECO:0000256" key="1">
    <source>
        <dbReference type="ARBA" id="ARBA00004651"/>
    </source>
</evidence>
<feature type="transmembrane region" description="Helical" evidence="7">
    <location>
        <begin position="347"/>
        <end position="371"/>
    </location>
</feature>
<evidence type="ECO:0000256" key="4">
    <source>
        <dbReference type="ARBA" id="ARBA00022692"/>
    </source>
</evidence>
<protein>
    <submittedName>
        <fullName evidence="8">Cation:dicarboxylase symporter family transporter</fullName>
    </submittedName>
</protein>
<accession>A0A6L6Q2P4</accession>
<dbReference type="GO" id="GO:0015293">
    <property type="term" value="F:symporter activity"/>
    <property type="evidence" value="ECO:0007669"/>
    <property type="project" value="UniProtKB-KW"/>
</dbReference>
<keyword evidence="6 7" id="KW-0472">Membrane</keyword>
<keyword evidence="5 7" id="KW-1133">Transmembrane helix</keyword>
<dbReference type="Pfam" id="PF00375">
    <property type="entry name" value="SDF"/>
    <property type="match status" value="1"/>
</dbReference>
<comment type="caution">
    <text evidence="8">The sequence shown here is derived from an EMBL/GenBank/DDBJ whole genome shotgun (WGS) entry which is preliminary data.</text>
</comment>
<feature type="transmembrane region" description="Helical" evidence="7">
    <location>
        <begin position="78"/>
        <end position="100"/>
    </location>
</feature>
<feature type="transmembrane region" description="Helical" evidence="7">
    <location>
        <begin position="312"/>
        <end position="335"/>
    </location>
</feature>
<dbReference type="InterPro" id="IPR036458">
    <property type="entry name" value="Na:dicarbo_symporter_sf"/>
</dbReference>
<organism evidence="8 9">
    <name type="scientific">Pseudoduganella ginsengisoli</name>
    <dbReference type="NCBI Taxonomy" id="1462440"/>
    <lineage>
        <taxon>Bacteria</taxon>
        <taxon>Pseudomonadati</taxon>
        <taxon>Pseudomonadota</taxon>
        <taxon>Betaproteobacteria</taxon>
        <taxon>Burkholderiales</taxon>
        <taxon>Oxalobacteraceae</taxon>
        <taxon>Telluria group</taxon>
        <taxon>Pseudoduganella</taxon>
    </lineage>
</organism>
<dbReference type="Gene3D" id="1.10.3860.10">
    <property type="entry name" value="Sodium:dicarboxylate symporter"/>
    <property type="match status" value="1"/>
</dbReference>
<dbReference type="InterPro" id="IPR001991">
    <property type="entry name" value="Na-dicarboxylate_symporter"/>
</dbReference>
<reference evidence="8 9" key="1">
    <citation type="submission" date="2019-11" db="EMBL/GenBank/DDBJ databases">
        <title>Type strains purchased from KCTC, JCM and DSMZ.</title>
        <authorList>
            <person name="Lu H."/>
        </authorList>
    </citation>
    <scope>NUCLEOTIDE SEQUENCE [LARGE SCALE GENOMIC DNA]</scope>
    <source>
        <strain evidence="8 9">KCTC 42409</strain>
    </source>
</reference>